<name>A0ABP9MAV6_9BURK</name>
<comment type="caution">
    <text evidence="2">The sequence shown here is derived from an EMBL/GenBank/DDBJ whole genome shotgun (WGS) entry which is preliminary data.</text>
</comment>
<protein>
    <submittedName>
        <fullName evidence="2">Uncharacterized protein</fullName>
    </submittedName>
</protein>
<dbReference type="Proteomes" id="UP001500227">
    <property type="component" value="Unassembled WGS sequence"/>
</dbReference>
<evidence type="ECO:0000313" key="2">
    <source>
        <dbReference type="EMBL" id="GAA5092707.1"/>
    </source>
</evidence>
<organism evidence="2 3">
    <name type="scientific">Paenalcaligenes hermetiae</name>
    <dbReference type="NCBI Taxonomy" id="1157987"/>
    <lineage>
        <taxon>Bacteria</taxon>
        <taxon>Pseudomonadati</taxon>
        <taxon>Pseudomonadota</taxon>
        <taxon>Betaproteobacteria</taxon>
        <taxon>Burkholderiales</taxon>
        <taxon>Alcaligenaceae</taxon>
        <taxon>Paenalcaligenes</taxon>
    </lineage>
</organism>
<sequence>MATKRPTRRRKELVIEPLNWVAPDAREDQSDKRVEKDEVEQDDKKMAKS</sequence>
<gene>
    <name evidence="2" type="ORF">GCM10023337_20400</name>
</gene>
<dbReference type="EMBL" id="BAABKD010000011">
    <property type="protein sequence ID" value="GAA5092707.1"/>
    <property type="molecule type" value="Genomic_DNA"/>
</dbReference>
<feature type="compositionally biased region" description="Basic and acidic residues" evidence="1">
    <location>
        <begin position="24"/>
        <end position="49"/>
    </location>
</feature>
<dbReference type="RefSeq" id="WP_300647292.1">
    <property type="nucleotide sequence ID" value="NZ_BAABKD010000011.1"/>
</dbReference>
<reference evidence="3" key="1">
    <citation type="journal article" date="2019" name="Int. J. Syst. Evol. Microbiol.">
        <title>The Global Catalogue of Microorganisms (GCM) 10K type strain sequencing project: providing services to taxonomists for standard genome sequencing and annotation.</title>
        <authorList>
            <consortium name="The Broad Institute Genomics Platform"/>
            <consortium name="The Broad Institute Genome Sequencing Center for Infectious Disease"/>
            <person name="Wu L."/>
            <person name="Ma J."/>
        </authorList>
    </citation>
    <scope>NUCLEOTIDE SEQUENCE [LARGE SCALE GENOMIC DNA]</scope>
    <source>
        <strain evidence="3">JCM 18423</strain>
    </source>
</reference>
<proteinExistence type="predicted"/>
<evidence type="ECO:0000256" key="1">
    <source>
        <dbReference type="SAM" id="MobiDB-lite"/>
    </source>
</evidence>
<evidence type="ECO:0000313" key="3">
    <source>
        <dbReference type="Proteomes" id="UP001500227"/>
    </source>
</evidence>
<feature type="region of interest" description="Disordered" evidence="1">
    <location>
        <begin position="23"/>
        <end position="49"/>
    </location>
</feature>
<accession>A0ABP9MAV6</accession>
<keyword evidence="3" id="KW-1185">Reference proteome</keyword>